<name>A0A0R0F4P2_SOYBN</name>
<dbReference type="InParanoid" id="A0A0R0F4P2"/>
<dbReference type="Gramene" id="KRG97140">
    <property type="protein sequence ID" value="KRG97140"/>
    <property type="gene ID" value="GLYMA_19G254100"/>
</dbReference>
<reference evidence="1" key="3">
    <citation type="submission" date="2018-07" db="EMBL/GenBank/DDBJ databases">
        <title>WGS assembly of Glycine max.</title>
        <authorList>
            <person name="Schmutz J."/>
            <person name="Cannon S."/>
            <person name="Schlueter J."/>
            <person name="Ma J."/>
            <person name="Mitros T."/>
            <person name="Nelson W."/>
            <person name="Hyten D."/>
            <person name="Song Q."/>
            <person name="Thelen J."/>
            <person name="Cheng J."/>
            <person name="Xu D."/>
            <person name="Hellsten U."/>
            <person name="May G."/>
            <person name="Yu Y."/>
            <person name="Sakurai T."/>
            <person name="Umezawa T."/>
            <person name="Bhattacharyya M."/>
            <person name="Sandhu D."/>
            <person name="Valliyodan B."/>
            <person name="Lindquist E."/>
            <person name="Peto M."/>
            <person name="Grant D."/>
            <person name="Shu S."/>
            <person name="Goodstein D."/>
            <person name="Barry K."/>
            <person name="Futrell-Griggs M."/>
            <person name="Abernathy B."/>
            <person name="Du J."/>
            <person name="Tian Z."/>
            <person name="Zhu L."/>
            <person name="Gill N."/>
            <person name="Joshi T."/>
            <person name="Libault M."/>
            <person name="Sethuraman A."/>
            <person name="Zhang X."/>
            <person name="Shinozaki K."/>
            <person name="Nguyen H."/>
            <person name="Wing R."/>
            <person name="Cregan P."/>
            <person name="Specht J."/>
            <person name="Grimwood J."/>
            <person name="Rokhsar D."/>
            <person name="Stacey G."/>
            <person name="Shoemaker R."/>
            <person name="Jackson S."/>
        </authorList>
    </citation>
    <scope>NUCLEOTIDE SEQUENCE</scope>
    <source>
        <tissue evidence="1">Callus</tissue>
    </source>
</reference>
<protein>
    <submittedName>
        <fullName evidence="1 2">Uncharacterized protein</fullName>
    </submittedName>
</protein>
<dbReference type="Proteomes" id="UP000008827">
    <property type="component" value="Chromosome 19"/>
</dbReference>
<gene>
    <name evidence="1" type="ORF">GLYMA_19G254100</name>
</gene>
<reference evidence="2" key="2">
    <citation type="submission" date="2018-02" db="UniProtKB">
        <authorList>
            <consortium name="EnsemblPlants"/>
        </authorList>
    </citation>
    <scope>IDENTIFICATION</scope>
    <source>
        <strain evidence="2">Williams 82</strain>
    </source>
</reference>
<sequence length="106" mass="12043">MRTSSKEKAEAVLKWDCGSPLYDSYELVSLAYTIDRHMMAWPHLGGPNPIIAHPKEESSTQRVPKISSMVSNLSEFFVKIMRKRKMTPQNKHNKKIKAGCFGLFCG</sequence>
<dbReference type="OMA" id="SKQSITH"/>
<reference evidence="1 2" key="1">
    <citation type="journal article" date="2010" name="Nature">
        <title>Genome sequence of the palaeopolyploid soybean.</title>
        <authorList>
            <person name="Schmutz J."/>
            <person name="Cannon S.B."/>
            <person name="Schlueter J."/>
            <person name="Ma J."/>
            <person name="Mitros T."/>
            <person name="Nelson W."/>
            <person name="Hyten D.L."/>
            <person name="Song Q."/>
            <person name="Thelen J.J."/>
            <person name="Cheng J."/>
            <person name="Xu D."/>
            <person name="Hellsten U."/>
            <person name="May G.D."/>
            <person name="Yu Y."/>
            <person name="Sakurai T."/>
            <person name="Umezawa T."/>
            <person name="Bhattacharyya M.K."/>
            <person name="Sandhu D."/>
            <person name="Valliyodan B."/>
            <person name="Lindquist E."/>
            <person name="Peto M."/>
            <person name="Grant D."/>
            <person name="Shu S."/>
            <person name="Goodstein D."/>
            <person name="Barry K."/>
            <person name="Futrell-Griggs M."/>
            <person name="Abernathy B."/>
            <person name="Du J."/>
            <person name="Tian Z."/>
            <person name="Zhu L."/>
            <person name="Gill N."/>
            <person name="Joshi T."/>
            <person name="Libault M."/>
            <person name="Sethuraman A."/>
            <person name="Zhang X.-C."/>
            <person name="Shinozaki K."/>
            <person name="Nguyen H.T."/>
            <person name="Wing R.A."/>
            <person name="Cregan P."/>
            <person name="Specht J."/>
            <person name="Grimwood J."/>
            <person name="Rokhsar D."/>
            <person name="Stacey G."/>
            <person name="Shoemaker R.C."/>
            <person name="Jackson S.A."/>
        </authorList>
    </citation>
    <scope>NUCLEOTIDE SEQUENCE [LARGE SCALE GENOMIC DNA]</scope>
    <source>
        <strain evidence="2">cv. Williams 82</strain>
        <tissue evidence="1">Callus</tissue>
    </source>
</reference>
<dbReference type="EMBL" id="CM000852">
    <property type="protein sequence ID" value="KRG97140.1"/>
    <property type="molecule type" value="Genomic_DNA"/>
</dbReference>
<dbReference type="EnsemblPlants" id="KRG97140">
    <property type="protein sequence ID" value="KRG97140"/>
    <property type="gene ID" value="GLYMA_19G254100"/>
</dbReference>
<evidence type="ECO:0000313" key="1">
    <source>
        <dbReference type="EMBL" id="KRG97140.1"/>
    </source>
</evidence>
<evidence type="ECO:0000313" key="2">
    <source>
        <dbReference type="EnsemblPlants" id="KRG97140"/>
    </source>
</evidence>
<dbReference type="PANTHER" id="PTHR33978">
    <property type="entry name" value="SERINE/THREONINE-KINASE"/>
    <property type="match status" value="1"/>
</dbReference>
<keyword evidence="3" id="KW-1185">Reference proteome</keyword>
<organism evidence="1">
    <name type="scientific">Glycine max</name>
    <name type="common">Soybean</name>
    <name type="synonym">Glycine hispida</name>
    <dbReference type="NCBI Taxonomy" id="3847"/>
    <lineage>
        <taxon>Eukaryota</taxon>
        <taxon>Viridiplantae</taxon>
        <taxon>Streptophyta</taxon>
        <taxon>Embryophyta</taxon>
        <taxon>Tracheophyta</taxon>
        <taxon>Spermatophyta</taxon>
        <taxon>Magnoliopsida</taxon>
        <taxon>eudicotyledons</taxon>
        <taxon>Gunneridae</taxon>
        <taxon>Pentapetalae</taxon>
        <taxon>rosids</taxon>
        <taxon>fabids</taxon>
        <taxon>Fabales</taxon>
        <taxon>Fabaceae</taxon>
        <taxon>Papilionoideae</taxon>
        <taxon>50 kb inversion clade</taxon>
        <taxon>NPAAA clade</taxon>
        <taxon>indigoferoid/millettioid clade</taxon>
        <taxon>Phaseoleae</taxon>
        <taxon>Glycine</taxon>
        <taxon>Glycine subgen. Soja</taxon>
    </lineage>
</organism>
<proteinExistence type="predicted"/>
<evidence type="ECO:0000313" key="3">
    <source>
        <dbReference type="Proteomes" id="UP000008827"/>
    </source>
</evidence>
<dbReference type="OrthoDB" id="690771at2759"/>
<dbReference type="PANTHER" id="PTHR33978:SF18">
    <property type="entry name" value="OS01G0656300 PROTEIN"/>
    <property type="match status" value="1"/>
</dbReference>
<accession>A0A0R0F4P2</accession>
<dbReference type="AlphaFoldDB" id="A0A0R0F4P2"/>